<evidence type="ECO:0000313" key="1">
    <source>
        <dbReference type="EMBL" id="KAB7505554.1"/>
    </source>
</evidence>
<dbReference type="EMBL" id="SEYY01001196">
    <property type="protein sequence ID" value="KAB7505554.1"/>
    <property type="molecule type" value="Genomic_DNA"/>
</dbReference>
<comment type="caution">
    <text evidence="1">The sequence shown here is derived from an EMBL/GenBank/DDBJ whole genome shotgun (WGS) entry which is preliminary data.</text>
</comment>
<reference evidence="1 2" key="1">
    <citation type="journal article" date="2019" name="PLoS Biol.">
        <title>Sex chromosomes control vertical transmission of feminizing Wolbachia symbionts in an isopod.</title>
        <authorList>
            <person name="Becking T."/>
            <person name="Chebbi M.A."/>
            <person name="Giraud I."/>
            <person name="Moumen B."/>
            <person name="Laverre T."/>
            <person name="Caubet Y."/>
            <person name="Peccoud J."/>
            <person name="Gilbert C."/>
            <person name="Cordaux R."/>
        </authorList>
    </citation>
    <scope>NUCLEOTIDE SEQUENCE [LARGE SCALE GENOMIC DNA]</scope>
    <source>
        <strain evidence="1">ANa2</strain>
        <tissue evidence="1">Whole body excluding digestive tract and cuticle</tissue>
    </source>
</reference>
<proteinExistence type="predicted"/>
<gene>
    <name evidence="1" type="ORF">Anas_00302</name>
</gene>
<name>A0A5N5TFU7_9CRUS</name>
<dbReference type="AlphaFoldDB" id="A0A5N5TFU7"/>
<organism evidence="1 2">
    <name type="scientific">Armadillidium nasatum</name>
    <dbReference type="NCBI Taxonomy" id="96803"/>
    <lineage>
        <taxon>Eukaryota</taxon>
        <taxon>Metazoa</taxon>
        <taxon>Ecdysozoa</taxon>
        <taxon>Arthropoda</taxon>
        <taxon>Crustacea</taxon>
        <taxon>Multicrustacea</taxon>
        <taxon>Malacostraca</taxon>
        <taxon>Eumalacostraca</taxon>
        <taxon>Peracarida</taxon>
        <taxon>Isopoda</taxon>
        <taxon>Oniscidea</taxon>
        <taxon>Crinocheta</taxon>
        <taxon>Armadillidiidae</taxon>
        <taxon>Armadillidium</taxon>
    </lineage>
</organism>
<dbReference type="Proteomes" id="UP000326759">
    <property type="component" value="Unassembled WGS sequence"/>
</dbReference>
<sequence>MNNLSEHLMRLNHLKLLVPCLYFYQILCKKRSDVAEKLSGFREVTITEENDTVKIIVQLENLKFSLCWNILFGERSYKYSDYIYIETEEIDDLEGHECLPYLLREKYLKTSEEVIDFFERLFHMS</sequence>
<protein>
    <submittedName>
        <fullName evidence="1">Uncharacterized protein</fullName>
    </submittedName>
</protein>
<evidence type="ECO:0000313" key="2">
    <source>
        <dbReference type="Proteomes" id="UP000326759"/>
    </source>
</evidence>
<keyword evidence="2" id="KW-1185">Reference proteome</keyword>
<accession>A0A5N5TFU7</accession>
<dbReference type="OrthoDB" id="6351256at2759"/>